<protein>
    <recommendedName>
        <fullName evidence="3">DUF3168 domain-containing protein</fullName>
    </recommendedName>
</protein>
<evidence type="ECO:0000313" key="1">
    <source>
        <dbReference type="EMBL" id="BAR82284.1"/>
    </source>
</evidence>
<gene>
    <name evidence="1" type="ORF">KNN_01437</name>
</gene>
<dbReference type="RefSeq" id="WP_060851730.1">
    <property type="nucleotide sequence ID" value="NZ_AP014864.1"/>
</dbReference>
<organism evidence="1 2">
    <name type="scientific">Bacillus thuringiensis subsp. tolworthi</name>
    <dbReference type="NCBI Taxonomy" id="1442"/>
    <lineage>
        <taxon>Bacteria</taxon>
        <taxon>Bacillati</taxon>
        <taxon>Bacillota</taxon>
        <taxon>Bacilli</taxon>
        <taxon>Bacillales</taxon>
        <taxon>Bacillaceae</taxon>
        <taxon>Bacillus</taxon>
        <taxon>Bacillus cereus group</taxon>
    </lineage>
</organism>
<dbReference type="Proteomes" id="UP000055316">
    <property type="component" value="Chromosome"/>
</dbReference>
<evidence type="ECO:0008006" key="3">
    <source>
        <dbReference type="Google" id="ProtNLM"/>
    </source>
</evidence>
<dbReference type="AlphaFoldDB" id="A0A9W3ZSW2"/>
<evidence type="ECO:0000313" key="2">
    <source>
        <dbReference type="Proteomes" id="UP000055316"/>
    </source>
</evidence>
<reference evidence="1 2" key="1">
    <citation type="submission" date="2015-05" db="EMBL/GenBank/DDBJ databases">
        <title>Whole genome sequence of Bacillus thuringiensis serovar tolworthi Pasteur Institute Standard strain.</title>
        <authorList>
            <person name="Kanda K."/>
            <person name="Nakashima K."/>
            <person name="Nagano Y."/>
        </authorList>
    </citation>
    <scope>NUCLEOTIDE SEQUENCE [LARGE SCALE GENOMIC DNA]</scope>
    <source>
        <strain evidence="1 2">Pasteur Institute Standard strain</strain>
    </source>
</reference>
<dbReference type="EMBL" id="AP014864">
    <property type="protein sequence ID" value="BAR82284.1"/>
    <property type="molecule type" value="Genomic_DNA"/>
</dbReference>
<name>A0A9W3ZSW2_BACTO</name>
<proteinExistence type="predicted"/>
<accession>A0A9W3ZSW2</accession>
<sequence length="126" mass="14822">MTDLIQFIDAFLKEVFEPYEADVYYREADKEVMKLPYVVYESQSDAVSRVREDFTFTVHIWSHEADYLIQDEASEKIKQSILNGSLRTQCAPMSIVVDYMGRADIPAEGQQIRVKEVRFKVRHYNM</sequence>